<keyword evidence="2" id="KW-0677">Repeat</keyword>
<evidence type="ECO:0000259" key="9">
    <source>
        <dbReference type="PROSITE" id="PS50821"/>
    </source>
</evidence>
<dbReference type="Proteomes" id="UP000650582">
    <property type="component" value="Unassembled WGS sequence"/>
</dbReference>
<dbReference type="InterPro" id="IPR027417">
    <property type="entry name" value="P-loop_NTPase"/>
</dbReference>
<proteinExistence type="predicted"/>
<dbReference type="SUPFAM" id="SSF52540">
    <property type="entry name" value="P-loop containing nucleoside triphosphate hydrolases"/>
    <property type="match status" value="1"/>
</dbReference>
<feature type="region of interest" description="Disordered" evidence="7">
    <location>
        <begin position="15"/>
        <end position="39"/>
    </location>
</feature>
<keyword evidence="3" id="KW-0547">Nucleotide-binding</keyword>
<feature type="domain" description="RNase III" evidence="8">
    <location>
        <begin position="904"/>
        <end position="1061"/>
    </location>
</feature>
<evidence type="ECO:0000256" key="7">
    <source>
        <dbReference type="SAM" id="MobiDB-lite"/>
    </source>
</evidence>
<dbReference type="InterPro" id="IPR036389">
    <property type="entry name" value="RNase_III_sf"/>
</dbReference>
<dbReference type="SUPFAM" id="SSF69065">
    <property type="entry name" value="RNase III domain-like"/>
    <property type="match status" value="2"/>
</dbReference>
<name>A0A8H7LMX9_9AGAM</name>
<comment type="caution">
    <text evidence="10">The sequence shown here is derived from an EMBL/GenBank/DDBJ whole genome shotgun (WGS) entry which is preliminary data.</text>
</comment>
<dbReference type="PANTHER" id="PTHR14950:SF37">
    <property type="entry name" value="ENDORIBONUCLEASE DICER"/>
    <property type="match status" value="1"/>
</dbReference>
<dbReference type="GO" id="GO:0006396">
    <property type="term" value="P:RNA processing"/>
    <property type="evidence" value="ECO:0007669"/>
    <property type="project" value="InterPro"/>
</dbReference>
<keyword evidence="6" id="KW-0067">ATP-binding</keyword>
<dbReference type="SMART" id="SM00535">
    <property type="entry name" value="RIBOc"/>
    <property type="match status" value="2"/>
</dbReference>
<keyword evidence="4" id="KW-0378">Hydrolase</keyword>
<dbReference type="Gene3D" id="2.170.260.10">
    <property type="entry name" value="paz domain"/>
    <property type="match status" value="1"/>
</dbReference>
<evidence type="ECO:0000256" key="3">
    <source>
        <dbReference type="ARBA" id="ARBA00022741"/>
    </source>
</evidence>
<evidence type="ECO:0000256" key="1">
    <source>
        <dbReference type="ARBA" id="ARBA00001946"/>
    </source>
</evidence>
<dbReference type="GO" id="GO:0003723">
    <property type="term" value="F:RNA binding"/>
    <property type="evidence" value="ECO:0007669"/>
    <property type="project" value="InterPro"/>
</dbReference>
<evidence type="ECO:0000256" key="6">
    <source>
        <dbReference type="ARBA" id="ARBA00022840"/>
    </source>
</evidence>
<sequence>MLGYSALPRTMSHLNRAAPGSGGLPLTSGSSLSPGGLKPPGLGGLAPGVSTAILSSNTILSNLAYEEKLRTIQSLLKYTNVGPGGFVMLYLTSEIEDARRVYDGLDSSAKPKASLYTPSTSGSSFNHVWFKELRQGLAITPASYALLALDRGLIKLSRLSHLIVDDAHLVALEDLSSPLSTILLDHYGKLPTAGRPRVLGLTHYPLELEANFGYSALRMEQLLDARILGNLDAKRLEVAHDANRLEVSVLEYESRKGALPVLPPGFHPAFEAATLELGGWCVPLFSLFNPDSDSEGLIMDKRTITIPLLEGISLDQTSKLNEILKYLNAASMSSHFRCIIIVRNPFTALALEWHLSIYQQPKVRCALYLDHLKIDHESGTREALEEDFKNGLINTLICTESILSSIDGDVCSHVICGANLTFLAERGNREHYQVARDILKMDNSIYNWVLNMDVDGAPSPPKPLANCRRFNQYSIVIGPSRESSRESPYIQDPIIGSRIYIQESEEVFYRFLANRAEEDAALIPVKVFSYERVSVENTDLKDHWCCTIRTNSCDPPLEIHGEPSLCKALARSSACFRACFTLFNLGLLPSSFFPSRPLHTWKHGILQPPKNRVAIDTYYPPALPLFWHNCLLAAPSKLFYPYLIQFSMGSQTGLYPSMILLIRIPLGDIKEFSVFPNQTELKVSLSQCAPLSLITEQVELAFRYTLNLWRILGNKQYDSPSGELAYFVLPVKFGPNFEPTRIARTTSIEPCISWQEVNDLVSFRVRPLKCNNVDEMWLDLMNGVIQDRSNEFTRRFENAKLRKDLNPLSLIMQDKPGEPQISLLDYYRTHRHEFEGIQNLQQPLIEATLLPGLANQLNPQEPTVQKTTNYLVPEICYVSSIPAPTFRTASLLPSVIWHIENVLIAKEVNLTFFQGQIQDELVAHALCSRMAHRTFSYERLEFLGDTFIKYAASAYLYGVEPTAPSGVLHSKRQKMVNNRSLWLGAQALGLPPCIQSDVFRPKQWVIPNVLISKKSPIHGENPGFTGQAQLLNSRQYSRQIPPKTIADVVEAMIGAALLSEGEELAFSVAKTLGFDTLKTCDWLDVISYAPNKSMTMKESDHKGETLDGLIKIIGVSLDNPELLLQAMVRIFLSIIKLEVEMRTVQQHASMARSSESYERLEFLGDAVLDMLVVQSFFSDEEEWSPHSMTLIKSSMVSNRALAIICIESGLHQYLMHDINSLAQSIVTFIDEVQKCKQIARTDAQRLKYWSKLVAPKALGDVVESLLGAIYISSGFSITRVKTVYDRVLKPFYDRYIDKKAMLTHPMSRLMKRLESIGCRSFGVAKAETQLPNGGTGFKCEVKIHGQIIAQASSEKAQQAIKDATERALNLLDAQPDRVLANCTCRAGPQGKKRKRVSMEDAEEGEIVEALPGDDADHPIDVDMFDF</sequence>
<accession>A0A8H7LMX9</accession>
<dbReference type="InterPro" id="IPR005034">
    <property type="entry name" value="Dicer_dimerisation"/>
</dbReference>
<organism evidence="10 11">
    <name type="scientific">Rhizoctonia solani</name>
    <dbReference type="NCBI Taxonomy" id="456999"/>
    <lineage>
        <taxon>Eukaryota</taxon>
        <taxon>Fungi</taxon>
        <taxon>Dikarya</taxon>
        <taxon>Basidiomycota</taxon>
        <taxon>Agaricomycotina</taxon>
        <taxon>Agaricomycetes</taxon>
        <taxon>Cantharellales</taxon>
        <taxon>Ceratobasidiaceae</taxon>
        <taxon>Rhizoctonia</taxon>
    </lineage>
</organism>
<dbReference type="PROSITE" id="PS50142">
    <property type="entry name" value="RNASE_3_2"/>
    <property type="match status" value="2"/>
</dbReference>
<dbReference type="GO" id="GO:0005524">
    <property type="term" value="F:ATP binding"/>
    <property type="evidence" value="ECO:0007669"/>
    <property type="project" value="UniProtKB-KW"/>
</dbReference>
<evidence type="ECO:0000259" key="8">
    <source>
        <dbReference type="PROSITE" id="PS50142"/>
    </source>
</evidence>
<dbReference type="CDD" id="cd00593">
    <property type="entry name" value="RIBOc"/>
    <property type="match status" value="2"/>
</dbReference>
<keyword evidence="5" id="KW-0347">Helicase</keyword>
<feature type="compositionally biased region" description="Low complexity" evidence="7">
    <location>
        <begin position="24"/>
        <end position="39"/>
    </location>
</feature>
<dbReference type="EMBL" id="JACYCC010000037">
    <property type="protein sequence ID" value="KAF8679451.1"/>
    <property type="molecule type" value="Genomic_DNA"/>
</dbReference>
<comment type="cofactor">
    <cofactor evidence="1">
        <name>Mg(2+)</name>
        <dbReference type="ChEBI" id="CHEBI:18420"/>
    </cofactor>
</comment>
<dbReference type="PROSITE" id="PS50821">
    <property type="entry name" value="PAZ"/>
    <property type="match status" value="1"/>
</dbReference>
<protein>
    <submittedName>
        <fullName evidence="10">PAZ domain</fullName>
    </submittedName>
</protein>
<reference evidence="10" key="1">
    <citation type="submission" date="2020-09" db="EMBL/GenBank/DDBJ databases">
        <title>Comparative genome analyses of four rice-infecting Rhizoctonia solani isolates reveal extensive enrichment of homogalacturonan modification genes.</title>
        <authorList>
            <person name="Lee D.-Y."/>
            <person name="Jeon J."/>
            <person name="Kim K.-T."/>
            <person name="Cheong K."/>
            <person name="Song H."/>
            <person name="Choi G."/>
            <person name="Ko J."/>
            <person name="Opiyo S.O."/>
            <person name="Zuo S."/>
            <person name="Madhav S."/>
            <person name="Lee Y.-H."/>
            <person name="Wang G.-L."/>
        </authorList>
    </citation>
    <scope>NUCLEOTIDE SEQUENCE</scope>
    <source>
        <strain evidence="10">AG1-IA YN-7</strain>
    </source>
</reference>
<dbReference type="PANTHER" id="PTHR14950">
    <property type="entry name" value="DICER-RELATED"/>
    <property type="match status" value="1"/>
</dbReference>
<feature type="domain" description="RNase III" evidence="8">
    <location>
        <begin position="1106"/>
        <end position="1274"/>
    </location>
</feature>
<evidence type="ECO:0000256" key="4">
    <source>
        <dbReference type="ARBA" id="ARBA00022801"/>
    </source>
</evidence>
<feature type="domain" description="PAZ" evidence="9">
    <location>
        <begin position="750"/>
        <end position="880"/>
    </location>
</feature>
<dbReference type="InterPro" id="IPR003100">
    <property type="entry name" value="PAZ_dom"/>
</dbReference>
<dbReference type="InterPro" id="IPR000999">
    <property type="entry name" value="RNase_III_dom"/>
</dbReference>
<dbReference type="InterPro" id="IPR038248">
    <property type="entry name" value="Dicer_dimer_sf"/>
</dbReference>
<evidence type="ECO:0000313" key="10">
    <source>
        <dbReference type="EMBL" id="KAF8679451.1"/>
    </source>
</evidence>
<dbReference type="Gene3D" id="3.30.160.380">
    <property type="entry name" value="Dicer dimerisation domain"/>
    <property type="match status" value="1"/>
</dbReference>
<evidence type="ECO:0000256" key="5">
    <source>
        <dbReference type="ARBA" id="ARBA00022806"/>
    </source>
</evidence>
<evidence type="ECO:0000313" key="11">
    <source>
        <dbReference type="Proteomes" id="UP000650582"/>
    </source>
</evidence>
<dbReference type="GO" id="GO:0004386">
    <property type="term" value="F:helicase activity"/>
    <property type="evidence" value="ECO:0007669"/>
    <property type="project" value="UniProtKB-KW"/>
</dbReference>
<evidence type="ECO:0000256" key="2">
    <source>
        <dbReference type="ARBA" id="ARBA00022737"/>
    </source>
</evidence>
<dbReference type="Pfam" id="PF00636">
    <property type="entry name" value="Ribonuclease_3"/>
    <property type="match status" value="2"/>
</dbReference>
<dbReference type="GO" id="GO:0004525">
    <property type="term" value="F:ribonuclease III activity"/>
    <property type="evidence" value="ECO:0007669"/>
    <property type="project" value="InterPro"/>
</dbReference>
<dbReference type="Gene3D" id="3.40.50.300">
    <property type="entry name" value="P-loop containing nucleotide triphosphate hydrolases"/>
    <property type="match status" value="1"/>
</dbReference>
<dbReference type="Pfam" id="PF03368">
    <property type="entry name" value="Dicer_dimer"/>
    <property type="match status" value="1"/>
</dbReference>
<gene>
    <name evidence="10" type="ORF">RHS04_04475</name>
</gene>
<dbReference type="PROSITE" id="PS00517">
    <property type="entry name" value="RNASE_3_1"/>
    <property type="match status" value="1"/>
</dbReference>
<dbReference type="Gene3D" id="1.10.1520.10">
    <property type="entry name" value="Ribonuclease III domain"/>
    <property type="match status" value="2"/>
</dbReference>